<reference evidence="1" key="1">
    <citation type="submission" date="2022-11" db="EMBL/GenBank/DDBJ databases">
        <title>Genome Sequence of Boeremia exigua.</title>
        <authorList>
            <person name="Buettner E."/>
        </authorList>
    </citation>
    <scope>NUCLEOTIDE SEQUENCE</scope>
    <source>
        <strain evidence="1">CU02</strain>
    </source>
</reference>
<comment type="caution">
    <text evidence="1">The sequence shown here is derived from an EMBL/GenBank/DDBJ whole genome shotgun (WGS) entry which is preliminary data.</text>
</comment>
<protein>
    <submittedName>
        <fullName evidence="1">Uncharacterized protein</fullName>
    </submittedName>
</protein>
<name>A0ACC2HYM1_9PLEO</name>
<accession>A0ACC2HYM1</accession>
<organism evidence="1 2">
    <name type="scientific">Boeremia exigua</name>
    <dbReference type="NCBI Taxonomy" id="749465"/>
    <lineage>
        <taxon>Eukaryota</taxon>
        <taxon>Fungi</taxon>
        <taxon>Dikarya</taxon>
        <taxon>Ascomycota</taxon>
        <taxon>Pezizomycotina</taxon>
        <taxon>Dothideomycetes</taxon>
        <taxon>Pleosporomycetidae</taxon>
        <taxon>Pleosporales</taxon>
        <taxon>Pleosporineae</taxon>
        <taxon>Didymellaceae</taxon>
        <taxon>Boeremia</taxon>
    </lineage>
</organism>
<proteinExistence type="predicted"/>
<dbReference type="EMBL" id="JAPHNI010000790">
    <property type="protein sequence ID" value="KAJ8108182.1"/>
    <property type="molecule type" value="Genomic_DNA"/>
</dbReference>
<evidence type="ECO:0000313" key="1">
    <source>
        <dbReference type="EMBL" id="KAJ8108182.1"/>
    </source>
</evidence>
<sequence>MFSPEGLAEVVDPFTALASGIIGQQVSGAAASSIRKKFTALFEDTHPAFPLPAQVLTKDLPTLRTAGLSQRKAEYISGLAEKFASGEFTAEGLVSASDEELIEKLVAVRGLGRWSVEMFACFGLKRMDVFSTGDLGVQRGMAAYMGRDVSKLKNKGGKWKYMSEQEMLSIASKFSPYRSLFMWYMWRIADVETEVLE</sequence>
<evidence type="ECO:0000313" key="2">
    <source>
        <dbReference type="Proteomes" id="UP001153331"/>
    </source>
</evidence>
<gene>
    <name evidence="1" type="ORF">OPT61_g8353</name>
</gene>
<dbReference type="Proteomes" id="UP001153331">
    <property type="component" value="Unassembled WGS sequence"/>
</dbReference>
<keyword evidence="2" id="KW-1185">Reference proteome</keyword>